<keyword evidence="1" id="KW-0472">Membrane</keyword>
<dbReference type="EMBL" id="BSOH01000014">
    <property type="protein sequence ID" value="GLR17562.1"/>
    <property type="molecule type" value="Genomic_DNA"/>
</dbReference>
<sequence length="192" mass="21420">MLKKILGYFISGVAIVLPIVMTIGVIYYLISTLDSYLKIKSSVVLLLIIIAAITLIGMLAKSIVGNSFWDNFEKNVIKLPILGLIYKAVKDLTTALIGRDHKFSEPVMVQMHGDDIYKIGFVTNKEVSLLLGDMTDQRDEDIFFLVYFPLSFSLSGDLFLVPRKKIKPINSKAKDVMQTIVSGGIINMDQKV</sequence>
<reference evidence="2" key="1">
    <citation type="journal article" date="2014" name="Int. J. Syst. Evol. Microbiol.">
        <title>Complete genome sequence of Corynebacterium casei LMG S-19264T (=DSM 44701T), isolated from a smear-ripened cheese.</title>
        <authorList>
            <consortium name="US DOE Joint Genome Institute (JGI-PGF)"/>
            <person name="Walter F."/>
            <person name="Albersmeier A."/>
            <person name="Kalinowski J."/>
            <person name="Ruckert C."/>
        </authorList>
    </citation>
    <scope>NUCLEOTIDE SEQUENCE</scope>
    <source>
        <strain evidence="2">NBRC 108769</strain>
    </source>
</reference>
<comment type="caution">
    <text evidence="2">The sequence shown here is derived from an EMBL/GenBank/DDBJ whole genome shotgun (WGS) entry which is preliminary data.</text>
</comment>
<gene>
    <name evidence="2" type="ORF">GCM10007940_21770</name>
</gene>
<keyword evidence="1" id="KW-0812">Transmembrane</keyword>
<name>A0AA37WEM4_9BACT</name>
<evidence type="ECO:0000256" key="1">
    <source>
        <dbReference type="SAM" id="Phobius"/>
    </source>
</evidence>
<organism evidence="2 3">
    <name type="scientific">Portibacter lacus</name>
    <dbReference type="NCBI Taxonomy" id="1099794"/>
    <lineage>
        <taxon>Bacteria</taxon>
        <taxon>Pseudomonadati</taxon>
        <taxon>Bacteroidota</taxon>
        <taxon>Saprospiria</taxon>
        <taxon>Saprospirales</taxon>
        <taxon>Haliscomenobacteraceae</taxon>
        <taxon>Portibacter</taxon>
    </lineage>
</organism>
<dbReference type="RefSeq" id="WP_235291231.1">
    <property type="nucleotide sequence ID" value="NZ_BSOH01000014.1"/>
</dbReference>
<protein>
    <recommendedName>
        <fullName evidence="4">DUF502 domain-containing protein</fullName>
    </recommendedName>
</protein>
<dbReference type="Pfam" id="PF04367">
    <property type="entry name" value="DUF502"/>
    <property type="match status" value="1"/>
</dbReference>
<feature type="transmembrane region" description="Helical" evidence="1">
    <location>
        <begin position="6"/>
        <end position="30"/>
    </location>
</feature>
<feature type="transmembrane region" description="Helical" evidence="1">
    <location>
        <begin position="42"/>
        <end position="64"/>
    </location>
</feature>
<proteinExistence type="predicted"/>
<evidence type="ECO:0000313" key="2">
    <source>
        <dbReference type="EMBL" id="GLR17562.1"/>
    </source>
</evidence>
<dbReference type="Proteomes" id="UP001156666">
    <property type="component" value="Unassembled WGS sequence"/>
</dbReference>
<dbReference type="InterPro" id="IPR007462">
    <property type="entry name" value="COV1-like"/>
</dbReference>
<dbReference type="PANTHER" id="PTHR31876:SF26">
    <property type="entry name" value="PROTEIN LIKE COV 2"/>
    <property type="match status" value="1"/>
</dbReference>
<keyword evidence="3" id="KW-1185">Reference proteome</keyword>
<evidence type="ECO:0008006" key="4">
    <source>
        <dbReference type="Google" id="ProtNLM"/>
    </source>
</evidence>
<evidence type="ECO:0000313" key="3">
    <source>
        <dbReference type="Proteomes" id="UP001156666"/>
    </source>
</evidence>
<dbReference type="PANTHER" id="PTHR31876">
    <property type="entry name" value="COV-LIKE PROTEIN 1"/>
    <property type="match status" value="1"/>
</dbReference>
<keyword evidence="1" id="KW-1133">Transmembrane helix</keyword>
<reference evidence="2" key="2">
    <citation type="submission" date="2023-01" db="EMBL/GenBank/DDBJ databases">
        <title>Draft genome sequence of Portibacter lacus strain NBRC 108769.</title>
        <authorList>
            <person name="Sun Q."/>
            <person name="Mori K."/>
        </authorList>
    </citation>
    <scope>NUCLEOTIDE SEQUENCE</scope>
    <source>
        <strain evidence="2">NBRC 108769</strain>
    </source>
</reference>
<dbReference type="AlphaFoldDB" id="A0AA37WEM4"/>
<accession>A0AA37WEM4</accession>